<feature type="transmembrane region" description="Helical" evidence="7">
    <location>
        <begin position="20"/>
        <end position="38"/>
    </location>
</feature>
<keyword evidence="6 7" id="KW-0472">Membrane</keyword>
<evidence type="ECO:0000256" key="6">
    <source>
        <dbReference type="ARBA" id="ARBA00023136"/>
    </source>
</evidence>
<dbReference type="Proteomes" id="UP000248423">
    <property type="component" value="Unassembled WGS sequence"/>
</dbReference>
<proteinExistence type="inferred from homology"/>
<feature type="transmembrane region" description="Helical" evidence="7">
    <location>
        <begin position="647"/>
        <end position="674"/>
    </location>
</feature>
<keyword evidence="3" id="KW-0813">Transport</keyword>
<feature type="transmembrane region" description="Helical" evidence="7">
    <location>
        <begin position="314"/>
        <end position="335"/>
    </location>
</feature>
<sequence length="687" mass="73592">MNESLVWEDDARILRIRSMFVGVILGAVVNAANVYLGLKTGITFPANLFSSIIGFAIVKNIGRAVPANFPILGGSFGPKENNILMTSATAAGGLSNVFISAIPALYQMNLLHNPMKDYGRIITVTLGMAYVGFFFATPLRAAMVVKLARKLRLVFPSATATATTIVSVHVASNGEQGAMKKIKALLTVFVSSLVLRVASNFATGILWDWHVFTWIFIWGNYSNSAIFIENWAWYIEWSPAIMGAGMLVGLNTAVSMFAGSVFSWGIAGPLLVKYGAASGTPLLGDNATGPWKDSMTYFNMALEDPVNHPSPRYWLFWPGVLLIITASFAELFSQVRVFQQAFIAAFQALAKCLCVVLNLFAVRVAWLEQVQDNEAEPTEDIPDRYQIKPWMWLSGLLVSIIVTCVSCAVQWDMSVSMAILSLVLAGLFSFISVLSTGMTDMTPLTASAKASQFIFGGITRGGDYTLTQAEMLNSIGGAIANGVANQATDLTADFRTGFLLRTPPRTQWFAQGIASMVAIFLAPAIFIVFTTAYPCILDLEATSCSFSAPSVSAWRAATIAATSPTLPIPPSSGYFAIGLSVLGCATVIFKNFFLTGDRERYIPYVPNFVAFALMMVVPSPSIGLALLIGATISFLWGKSKPENHGNYSFPVAAGMIAGEGIGGVINAIIAIAGVTAGTQIGCPMNSC</sequence>
<evidence type="ECO:0000256" key="4">
    <source>
        <dbReference type="ARBA" id="ARBA00022692"/>
    </source>
</evidence>
<reference evidence="8 9" key="1">
    <citation type="submission" date="2018-02" db="EMBL/GenBank/DDBJ databases">
        <title>The genomes of Aspergillus section Nigri reveals drivers in fungal speciation.</title>
        <authorList>
            <consortium name="DOE Joint Genome Institute"/>
            <person name="Vesth T.C."/>
            <person name="Nybo J."/>
            <person name="Theobald S."/>
            <person name="Brandl J."/>
            <person name="Frisvad J.C."/>
            <person name="Nielsen K.F."/>
            <person name="Lyhne E.K."/>
            <person name="Kogle M.E."/>
            <person name="Kuo A."/>
            <person name="Riley R."/>
            <person name="Clum A."/>
            <person name="Nolan M."/>
            <person name="Lipzen A."/>
            <person name="Salamov A."/>
            <person name="Henrissat B."/>
            <person name="Wiebenga A."/>
            <person name="De vries R.P."/>
            <person name="Grigoriev I.V."/>
            <person name="Mortensen U.H."/>
            <person name="Andersen M.R."/>
            <person name="Baker S.E."/>
        </authorList>
    </citation>
    <scope>NUCLEOTIDE SEQUENCE [LARGE SCALE GENOMIC DNA]</scope>
    <source>
        <strain evidence="8 9">CBS 121057</strain>
    </source>
</reference>
<dbReference type="NCBIfam" id="TIGR00728">
    <property type="entry name" value="OPT_sfam"/>
    <property type="match status" value="1"/>
</dbReference>
<gene>
    <name evidence="8" type="ORF">BO78DRAFT_338739</name>
</gene>
<protein>
    <submittedName>
        <fullName evidence="8">OPT superfamily oligopeptide transporter</fullName>
    </submittedName>
</protein>
<comment type="similarity">
    <text evidence="2">Belongs to the oligopeptide OPT transporter family.</text>
</comment>
<feature type="transmembrane region" description="Helical" evidence="7">
    <location>
        <begin position="390"/>
        <end position="411"/>
    </location>
</feature>
<dbReference type="GO" id="GO:0035673">
    <property type="term" value="F:oligopeptide transmembrane transporter activity"/>
    <property type="evidence" value="ECO:0007669"/>
    <property type="project" value="InterPro"/>
</dbReference>
<feature type="transmembrane region" description="Helical" evidence="7">
    <location>
        <begin position="417"/>
        <end position="434"/>
    </location>
</feature>
<dbReference type="PANTHER" id="PTHR31645:SF3">
    <property type="entry name" value="OLIGOPEPTIDE TRANSPORTER"/>
    <property type="match status" value="1"/>
</dbReference>
<accession>A0A319EET9</accession>
<dbReference type="PANTHER" id="PTHR31645">
    <property type="entry name" value="OLIGOPEPTIDE TRANSPORTER YGL114W-RELATED"/>
    <property type="match status" value="1"/>
</dbReference>
<keyword evidence="9" id="KW-1185">Reference proteome</keyword>
<evidence type="ECO:0000313" key="8">
    <source>
        <dbReference type="EMBL" id="PYI08796.1"/>
    </source>
</evidence>
<dbReference type="Pfam" id="PF03169">
    <property type="entry name" value="OPT"/>
    <property type="match status" value="1"/>
</dbReference>
<keyword evidence="4 7" id="KW-0812">Transmembrane</keyword>
<dbReference type="VEuPathDB" id="FungiDB:BO78DRAFT_338739"/>
<feature type="transmembrane region" description="Helical" evidence="7">
    <location>
        <begin position="83"/>
        <end position="106"/>
    </location>
</feature>
<dbReference type="STRING" id="1448318.A0A319EET9"/>
<evidence type="ECO:0000256" key="2">
    <source>
        <dbReference type="ARBA" id="ARBA00008807"/>
    </source>
</evidence>
<feature type="transmembrane region" description="Helical" evidence="7">
    <location>
        <begin position="118"/>
        <end position="139"/>
    </location>
</feature>
<evidence type="ECO:0000256" key="5">
    <source>
        <dbReference type="ARBA" id="ARBA00022989"/>
    </source>
</evidence>
<dbReference type="OrthoDB" id="77405at2759"/>
<feature type="transmembrane region" description="Helical" evidence="7">
    <location>
        <begin position="605"/>
        <end position="635"/>
    </location>
</feature>
<evidence type="ECO:0000256" key="3">
    <source>
        <dbReference type="ARBA" id="ARBA00022448"/>
    </source>
</evidence>
<feature type="transmembrane region" description="Helical" evidence="7">
    <location>
        <begin position="211"/>
        <end position="234"/>
    </location>
</feature>
<feature type="transmembrane region" description="Helical" evidence="7">
    <location>
        <begin position="508"/>
        <end position="529"/>
    </location>
</feature>
<feature type="transmembrane region" description="Helical" evidence="7">
    <location>
        <begin position="182"/>
        <end position="199"/>
    </location>
</feature>
<comment type="subcellular location">
    <subcellularLocation>
        <location evidence="1">Membrane</location>
        <topology evidence="1">Multi-pass membrane protein</topology>
    </subcellularLocation>
</comment>
<feature type="transmembrane region" description="Helical" evidence="7">
    <location>
        <begin position="44"/>
        <end position="62"/>
    </location>
</feature>
<name>A0A319EET9_ASPSB</name>
<dbReference type="AlphaFoldDB" id="A0A319EET9"/>
<dbReference type="GO" id="GO:0000329">
    <property type="term" value="C:fungal-type vacuole membrane"/>
    <property type="evidence" value="ECO:0007669"/>
    <property type="project" value="TreeGrafter"/>
</dbReference>
<evidence type="ECO:0000256" key="1">
    <source>
        <dbReference type="ARBA" id="ARBA00004141"/>
    </source>
</evidence>
<feature type="transmembrane region" description="Helical" evidence="7">
    <location>
        <begin position="573"/>
        <end position="593"/>
    </location>
</feature>
<feature type="transmembrane region" description="Helical" evidence="7">
    <location>
        <begin position="240"/>
        <end position="264"/>
    </location>
</feature>
<dbReference type="InterPro" id="IPR004813">
    <property type="entry name" value="OPT"/>
</dbReference>
<evidence type="ECO:0000256" key="7">
    <source>
        <dbReference type="SAM" id="Phobius"/>
    </source>
</evidence>
<organism evidence="8 9">
    <name type="scientific">Aspergillus sclerotiicarbonarius (strain CBS 121057 / IBT 28362)</name>
    <dbReference type="NCBI Taxonomy" id="1448318"/>
    <lineage>
        <taxon>Eukaryota</taxon>
        <taxon>Fungi</taxon>
        <taxon>Dikarya</taxon>
        <taxon>Ascomycota</taxon>
        <taxon>Pezizomycotina</taxon>
        <taxon>Eurotiomycetes</taxon>
        <taxon>Eurotiomycetidae</taxon>
        <taxon>Eurotiales</taxon>
        <taxon>Aspergillaceae</taxon>
        <taxon>Aspergillus</taxon>
        <taxon>Aspergillus subgen. Circumdati</taxon>
    </lineage>
</organism>
<evidence type="ECO:0000313" key="9">
    <source>
        <dbReference type="Proteomes" id="UP000248423"/>
    </source>
</evidence>
<keyword evidence="5 7" id="KW-1133">Transmembrane helix</keyword>
<dbReference type="EMBL" id="KZ826332">
    <property type="protein sequence ID" value="PYI08796.1"/>
    <property type="molecule type" value="Genomic_DNA"/>
</dbReference>
<dbReference type="InterPro" id="IPR045035">
    <property type="entry name" value="YSL-like"/>
</dbReference>